<evidence type="ECO:0000313" key="13">
    <source>
        <dbReference type="Proteomes" id="UP000494040"/>
    </source>
</evidence>
<dbReference type="AlphaFoldDB" id="A0A8I6TJU2"/>
<proteinExistence type="predicted"/>
<evidence type="ECO:0000256" key="3">
    <source>
        <dbReference type="ARBA" id="ARBA00022606"/>
    </source>
</evidence>
<organism evidence="12 13">
    <name type="scientific">Cimex lectularius</name>
    <name type="common">Bed bug</name>
    <name type="synonym">Acanthia lectularia</name>
    <dbReference type="NCBI Taxonomy" id="79782"/>
    <lineage>
        <taxon>Eukaryota</taxon>
        <taxon>Metazoa</taxon>
        <taxon>Ecdysozoa</taxon>
        <taxon>Arthropoda</taxon>
        <taxon>Hexapoda</taxon>
        <taxon>Insecta</taxon>
        <taxon>Pterygota</taxon>
        <taxon>Neoptera</taxon>
        <taxon>Paraneoptera</taxon>
        <taxon>Hemiptera</taxon>
        <taxon>Heteroptera</taxon>
        <taxon>Panheteroptera</taxon>
        <taxon>Cimicomorpha</taxon>
        <taxon>Cimicidae</taxon>
        <taxon>Cimex</taxon>
    </lineage>
</organism>
<dbReference type="GeneID" id="106670887"/>
<comment type="subcellular location">
    <subcellularLocation>
        <location evidence="1">Cell membrane</location>
        <topology evidence="1">Multi-pass membrane protein</topology>
    </subcellularLocation>
</comment>
<feature type="transmembrane region" description="Helical" evidence="11">
    <location>
        <begin position="352"/>
        <end position="375"/>
    </location>
</feature>
<keyword evidence="3" id="KW-0716">Sensory transduction</keyword>
<feature type="region of interest" description="Disordered" evidence="10">
    <location>
        <begin position="96"/>
        <end position="137"/>
    </location>
</feature>
<keyword evidence="4 11" id="KW-0812">Transmembrane</keyword>
<evidence type="ECO:0000256" key="7">
    <source>
        <dbReference type="ARBA" id="ARBA00023136"/>
    </source>
</evidence>
<evidence type="ECO:0000256" key="10">
    <source>
        <dbReference type="SAM" id="MobiDB-lite"/>
    </source>
</evidence>
<keyword evidence="8" id="KW-0675">Receptor</keyword>
<dbReference type="KEGG" id="clec:106670887"/>
<keyword evidence="2" id="KW-1003">Cell membrane</keyword>
<feature type="transmembrane region" description="Helical" evidence="11">
    <location>
        <begin position="431"/>
        <end position="453"/>
    </location>
</feature>
<protein>
    <recommendedName>
        <fullName evidence="14">Odorant receptor</fullName>
    </recommendedName>
</protein>
<dbReference type="InterPro" id="IPR004117">
    <property type="entry name" value="7tm6_olfct_rcpt"/>
</dbReference>
<evidence type="ECO:0008006" key="14">
    <source>
        <dbReference type="Google" id="ProtNLM"/>
    </source>
</evidence>
<dbReference type="OrthoDB" id="6627700at2759"/>
<dbReference type="PANTHER" id="PTHR21137:SF35">
    <property type="entry name" value="ODORANT RECEPTOR 19A-RELATED"/>
    <property type="match status" value="1"/>
</dbReference>
<dbReference type="Pfam" id="PF02949">
    <property type="entry name" value="7tm_6"/>
    <property type="match status" value="1"/>
</dbReference>
<feature type="transmembrane region" description="Helical" evidence="11">
    <location>
        <begin position="537"/>
        <end position="555"/>
    </location>
</feature>
<keyword evidence="5" id="KW-0552">Olfaction</keyword>
<evidence type="ECO:0000256" key="8">
    <source>
        <dbReference type="ARBA" id="ARBA00023170"/>
    </source>
</evidence>
<feature type="compositionally biased region" description="Basic and acidic residues" evidence="10">
    <location>
        <begin position="1"/>
        <end position="18"/>
    </location>
</feature>
<keyword evidence="13" id="KW-1185">Reference proteome</keyword>
<dbReference type="EnsemblMetazoa" id="XM_014401552.2">
    <property type="protein sequence ID" value="XP_014257038.2"/>
    <property type="gene ID" value="LOC106670887"/>
</dbReference>
<evidence type="ECO:0000256" key="4">
    <source>
        <dbReference type="ARBA" id="ARBA00022692"/>
    </source>
</evidence>
<feature type="compositionally biased region" description="Basic and acidic residues" evidence="10">
    <location>
        <begin position="60"/>
        <end position="73"/>
    </location>
</feature>
<feature type="transmembrane region" description="Helical" evidence="11">
    <location>
        <begin position="295"/>
        <end position="321"/>
    </location>
</feature>
<sequence length="560" mass="64950">MRRSERLILKWDEEADKKPKAKKPNLKILNEEKNQASEENGKKVKTPQRDRAKRSVIKVKIKETSRSGVEKVTRSGRNFSPYEIYPTVFQRRKERKAMFKKPPEGESGTERAQEEPPIKEEPSETEKEDSDSSFEFPDPLLYPEHWPRISQDLPGCEDIRDWQDDSTLVEVEHPGNLRTMLADTDKYAFRSCFNNIAKQIANFDRYRGAETSPGDPGKYDVLEAQRSEAKKFYRKKITDSKLMEWHSVSAAFIGPMAYAQLDWGKSKSVYDKLKEMLARRDRQEEIDFIKERTRLIWFCVKIFGTCSTCFITTFDILPYFYDFYLYTAGVEKPFMVPLPNTGYLGENPKRSFYYYFVNVVTSLWCAKISVVAFGYESLGYLSISYACAELEIISMRIKKWGELRKESGIELRDIIDEHRQILRLAHELKELFGMAMASQNVVGALSLTLYAYTIMVELGEDVLQVVVNAFCLVIVTALISAANFMGQNLQDKSMELFKSLCDVPWEEMEPAVRKDLNMMIRQAKRPMVVDYRGRSPLNLVTLMGIFNASYSYFMMLKSMY</sequence>
<keyword evidence="7 11" id="KW-0472">Membrane</keyword>
<name>A0A8I6TJU2_CIMLE</name>
<accession>A0A8I6TJU2</accession>
<keyword evidence="6 11" id="KW-1133">Transmembrane helix</keyword>
<dbReference type="GO" id="GO:0007165">
    <property type="term" value="P:signal transduction"/>
    <property type="evidence" value="ECO:0007669"/>
    <property type="project" value="UniProtKB-KW"/>
</dbReference>
<dbReference type="Proteomes" id="UP000494040">
    <property type="component" value="Unassembled WGS sequence"/>
</dbReference>
<evidence type="ECO:0000256" key="2">
    <source>
        <dbReference type="ARBA" id="ARBA00022475"/>
    </source>
</evidence>
<dbReference type="RefSeq" id="XP_014257038.2">
    <property type="nucleotide sequence ID" value="XM_014401552.2"/>
</dbReference>
<evidence type="ECO:0000313" key="12">
    <source>
        <dbReference type="EnsemblMetazoa" id="XP_014257038.2"/>
    </source>
</evidence>
<evidence type="ECO:0000256" key="1">
    <source>
        <dbReference type="ARBA" id="ARBA00004651"/>
    </source>
</evidence>
<dbReference type="GO" id="GO:0004984">
    <property type="term" value="F:olfactory receptor activity"/>
    <property type="evidence" value="ECO:0007669"/>
    <property type="project" value="InterPro"/>
</dbReference>
<evidence type="ECO:0000256" key="5">
    <source>
        <dbReference type="ARBA" id="ARBA00022725"/>
    </source>
</evidence>
<evidence type="ECO:0000256" key="6">
    <source>
        <dbReference type="ARBA" id="ARBA00022989"/>
    </source>
</evidence>
<dbReference type="GO" id="GO:0005549">
    <property type="term" value="F:odorant binding"/>
    <property type="evidence" value="ECO:0007669"/>
    <property type="project" value="InterPro"/>
</dbReference>
<feature type="transmembrane region" description="Helical" evidence="11">
    <location>
        <begin position="465"/>
        <end position="485"/>
    </location>
</feature>
<dbReference type="GO" id="GO:0005886">
    <property type="term" value="C:plasma membrane"/>
    <property type="evidence" value="ECO:0007669"/>
    <property type="project" value="UniProtKB-SubCell"/>
</dbReference>
<dbReference type="PANTHER" id="PTHR21137">
    <property type="entry name" value="ODORANT RECEPTOR"/>
    <property type="match status" value="1"/>
</dbReference>
<reference evidence="12" key="1">
    <citation type="submission" date="2022-01" db="UniProtKB">
        <authorList>
            <consortium name="EnsemblMetazoa"/>
        </authorList>
    </citation>
    <scope>IDENTIFICATION</scope>
</reference>
<keyword evidence="9" id="KW-0807">Transducer</keyword>
<evidence type="ECO:0000256" key="11">
    <source>
        <dbReference type="SAM" id="Phobius"/>
    </source>
</evidence>
<evidence type="ECO:0000256" key="9">
    <source>
        <dbReference type="ARBA" id="ARBA00023224"/>
    </source>
</evidence>
<feature type="compositionally biased region" description="Basic and acidic residues" evidence="10">
    <location>
        <begin position="101"/>
        <end position="125"/>
    </location>
</feature>
<feature type="compositionally biased region" description="Basic and acidic residues" evidence="10">
    <location>
        <begin position="29"/>
        <end position="50"/>
    </location>
</feature>
<feature type="region of interest" description="Disordered" evidence="10">
    <location>
        <begin position="1"/>
        <end position="76"/>
    </location>
</feature>